<protein>
    <recommendedName>
        <fullName evidence="3">VWFA domain-containing protein</fullName>
    </recommendedName>
</protein>
<dbReference type="SMART" id="SM00327">
    <property type="entry name" value="VWA"/>
    <property type="match status" value="1"/>
</dbReference>
<gene>
    <name evidence="4" type="ORF">AVDCRST_MAG74-1810</name>
</gene>
<dbReference type="PROSITE" id="PS50234">
    <property type="entry name" value="VWFA"/>
    <property type="match status" value="1"/>
</dbReference>
<dbReference type="NCBIfam" id="TIGR03436">
    <property type="entry name" value="acidobact_VWFA"/>
    <property type="match status" value="1"/>
</dbReference>
<sequence length="380" mass="42294">MKGKFTNILLLVFCYALTAAFYNFSVAEAQTNQTNRTRQVPSPTATPNGVTKTAPSPTPKTATLPTPEDDDEIIKVETELVNLNVRVVDRNNRSIGNLRQDDFKIYEDNAPQPIEFFSKSEVPTNYSLVIDNSGSLRPQLEKVIEASKIIVGTNRPDDETSIIRFVSSENIEIVQNFTPDKTLLNESLDNLFIEGGQTAIIDAVYLAAESITNYEKQRDPNDRKRRALILVSDGEDRDSFYKEQQLFNLLKETDVQIYAIGFVGDLDKEGGFISKSPQGKAKAFLERLAEVTGGKVYFPNDTSELNSIAQNIATELRTQYSIGYIPTNDKKDGSFRNIKVAVADGPNKQKRIAVTRTGRTVNSDKTAPPTLVNPIQKTKN</sequence>
<dbReference type="InterPro" id="IPR036465">
    <property type="entry name" value="vWFA_dom_sf"/>
</dbReference>
<dbReference type="EMBL" id="CADCUR010000154">
    <property type="protein sequence ID" value="CAA9403807.1"/>
    <property type="molecule type" value="Genomic_DNA"/>
</dbReference>
<evidence type="ECO:0000256" key="2">
    <source>
        <dbReference type="SAM" id="SignalP"/>
    </source>
</evidence>
<accession>A0A6J4P941</accession>
<dbReference type="Gene3D" id="3.40.50.410">
    <property type="entry name" value="von Willebrand factor, type A domain"/>
    <property type="match status" value="1"/>
</dbReference>
<dbReference type="AlphaFoldDB" id="A0A6J4P941"/>
<feature type="region of interest" description="Disordered" evidence="1">
    <location>
        <begin position="32"/>
        <end position="70"/>
    </location>
</feature>
<feature type="chain" id="PRO_5026731939" description="VWFA domain-containing protein" evidence="2">
    <location>
        <begin position="30"/>
        <end position="380"/>
    </location>
</feature>
<dbReference type="Pfam" id="PF00092">
    <property type="entry name" value="VWA"/>
    <property type="match status" value="1"/>
</dbReference>
<feature type="signal peptide" evidence="2">
    <location>
        <begin position="1"/>
        <end position="29"/>
    </location>
</feature>
<dbReference type="InterPro" id="IPR017802">
    <property type="entry name" value="VWFA-rel_acidobac-type"/>
</dbReference>
<proteinExistence type="predicted"/>
<feature type="domain" description="VWFA" evidence="3">
    <location>
        <begin position="125"/>
        <end position="312"/>
    </location>
</feature>
<dbReference type="InterPro" id="IPR002035">
    <property type="entry name" value="VWF_A"/>
</dbReference>
<dbReference type="CDD" id="cd00198">
    <property type="entry name" value="vWFA"/>
    <property type="match status" value="1"/>
</dbReference>
<feature type="compositionally biased region" description="Polar residues" evidence="1">
    <location>
        <begin position="32"/>
        <end position="50"/>
    </location>
</feature>
<dbReference type="SUPFAM" id="SSF53300">
    <property type="entry name" value="vWA-like"/>
    <property type="match status" value="1"/>
</dbReference>
<keyword evidence="2" id="KW-0732">Signal</keyword>
<feature type="compositionally biased region" description="Low complexity" evidence="1">
    <location>
        <begin position="51"/>
        <end position="66"/>
    </location>
</feature>
<organism evidence="4">
    <name type="scientific">uncultured Pyrinomonadaceae bacterium</name>
    <dbReference type="NCBI Taxonomy" id="2283094"/>
    <lineage>
        <taxon>Bacteria</taxon>
        <taxon>Pseudomonadati</taxon>
        <taxon>Acidobacteriota</taxon>
        <taxon>Blastocatellia</taxon>
        <taxon>Blastocatellales</taxon>
        <taxon>Pyrinomonadaceae</taxon>
        <taxon>environmental samples</taxon>
    </lineage>
</organism>
<feature type="region of interest" description="Disordered" evidence="1">
    <location>
        <begin position="357"/>
        <end position="380"/>
    </location>
</feature>
<evidence type="ECO:0000256" key="1">
    <source>
        <dbReference type="SAM" id="MobiDB-lite"/>
    </source>
</evidence>
<reference evidence="4" key="1">
    <citation type="submission" date="2020-02" db="EMBL/GenBank/DDBJ databases">
        <authorList>
            <person name="Meier V. D."/>
        </authorList>
    </citation>
    <scope>NUCLEOTIDE SEQUENCE</scope>
    <source>
        <strain evidence="4">AVDCRST_MAG74</strain>
    </source>
</reference>
<name>A0A6J4P941_9BACT</name>
<evidence type="ECO:0000259" key="3">
    <source>
        <dbReference type="PROSITE" id="PS50234"/>
    </source>
</evidence>
<evidence type="ECO:0000313" key="4">
    <source>
        <dbReference type="EMBL" id="CAA9403807.1"/>
    </source>
</evidence>